<dbReference type="GO" id="GO:0043190">
    <property type="term" value="C:ATP-binding cassette (ABC) transporter complex"/>
    <property type="evidence" value="ECO:0007669"/>
    <property type="project" value="InterPro"/>
</dbReference>
<dbReference type="RefSeq" id="WP_128833572.1">
    <property type="nucleotide sequence ID" value="NZ_AP014612.1"/>
</dbReference>
<dbReference type="InterPro" id="IPR003675">
    <property type="entry name" value="Rce1/LyrA-like_dom"/>
</dbReference>
<feature type="transmembrane region" description="Helical" evidence="2">
    <location>
        <begin position="211"/>
        <end position="228"/>
    </location>
</feature>
<dbReference type="GO" id="GO:0004175">
    <property type="term" value="F:endopeptidase activity"/>
    <property type="evidence" value="ECO:0007669"/>
    <property type="project" value="UniProtKB-ARBA"/>
</dbReference>
<dbReference type="PANTHER" id="PTHR36435:SF1">
    <property type="entry name" value="CAAX AMINO TERMINAL PROTEASE FAMILY PROTEIN"/>
    <property type="match status" value="1"/>
</dbReference>
<keyword evidence="5" id="KW-1185">Reference proteome</keyword>
<name>A0A1L7LKJ2_9STRE</name>
<dbReference type="EMBL" id="AP014612">
    <property type="protein sequence ID" value="BAQ24724.1"/>
    <property type="molecule type" value="Genomic_DNA"/>
</dbReference>
<proteinExistence type="inferred from homology"/>
<feature type="transmembrane region" description="Helical" evidence="2">
    <location>
        <begin position="156"/>
        <end position="176"/>
    </location>
</feature>
<organism evidence="4 5">
    <name type="scientific">Streptococcus troglodytae</name>
    <dbReference type="NCBI Taxonomy" id="1111760"/>
    <lineage>
        <taxon>Bacteria</taxon>
        <taxon>Bacillati</taxon>
        <taxon>Bacillota</taxon>
        <taxon>Bacilli</taxon>
        <taxon>Lactobacillales</taxon>
        <taxon>Streptococcaceae</taxon>
        <taxon>Streptococcus</taxon>
    </lineage>
</organism>
<evidence type="ECO:0000256" key="2">
    <source>
        <dbReference type="SAM" id="Phobius"/>
    </source>
</evidence>
<feature type="transmembrane region" description="Helical" evidence="2">
    <location>
        <begin position="182"/>
        <end position="199"/>
    </location>
</feature>
<keyword evidence="2" id="KW-1133">Transmembrane helix</keyword>
<dbReference type="Proteomes" id="UP000217758">
    <property type="component" value="Chromosome"/>
</dbReference>
<feature type="transmembrane region" description="Helical" evidence="2">
    <location>
        <begin position="7"/>
        <end position="28"/>
    </location>
</feature>
<feature type="transmembrane region" description="Helical" evidence="2">
    <location>
        <begin position="79"/>
        <end position="99"/>
    </location>
</feature>
<protein>
    <recommendedName>
        <fullName evidence="3">CAAX prenyl protease 2/Lysostaphin resistance protein A-like domain-containing protein</fullName>
    </recommendedName>
</protein>
<feature type="transmembrane region" description="Helical" evidence="2">
    <location>
        <begin position="126"/>
        <end position="144"/>
    </location>
</feature>
<dbReference type="GO" id="GO:0080120">
    <property type="term" value="P:CAAX-box protein maturation"/>
    <property type="evidence" value="ECO:0007669"/>
    <property type="project" value="UniProtKB-ARBA"/>
</dbReference>
<evidence type="ECO:0000259" key="3">
    <source>
        <dbReference type="Pfam" id="PF02517"/>
    </source>
</evidence>
<dbReference type="InterPro" id="IPR052710">
    <property type="entry name" value="CAAX_protease"/>
</dbReference>
<keyword evidence="2" id="KW-0472">Membrane</keyword>
<comment type="similarity">
    <text evidence="1">Belongs to the UPF0177 family.</text>
</comment>
<dbReference type="AlphaFoldDB" id="A0A1L7LKJ2"/>
<dbReference type="PANTHER" id="PTHR36435">
    <property type="entry name" value="SLR1288 PROTEIN"/>
    <property type="match status" value="1"/>
</dbReference>
<reference evidence="4 5" key="1">
    <citation type="journal article" date="2016" name="Microbiol. Immunol.">
        <title>Complete genome sequence of Streptococcus troglodytae TKU31 isolated from the oral cavity of a chimpanzee (Pan troglodytes).</title>
        <authorList>
            <person name="Okamoto M."/>
            <person name="Naito M."/>
            <person name="Miyanohara M."/>
            <person name="Imai S."/>
            <person name="Nomura Y."/>
            <person name="Saito W."/>
            <person name="Momoi Y."/>
            <person name="Takada K."/>
            <person name="Miyabe-Nishiwaki T."/>
            <person name="Tomonaga M."/>
            <person name="Hanada N."/>
        </authorList>
    </citation>
    <scope>NUCLEOTIDE SEQUENCE [LARGE SCALE GENOMIC DNA]</scope>
    <source>
        <strain evidence="5">TKU 31</strain>
    </source>
</reference>
<sequence length="229" mass="25737">MKIVLNSIKVIGLIVLSLVCNIIPMYLLQYQNKLSLPAKWGLGLAYIVLIILVIYFLWQAHKKHESAEVGEQKMTAKDICIALLFFLVARVVAITGTLINQILSGQSTTTNDAALQSLTAFFKNGFLLYALLYVILVGIVGPIIEELVYRAFPSHLWFNHSHKVLAGIITTFLFAFPHATTLFEFVLYACIGAILYLAYQRRGNIKDSMLVHILNNLPMALYFLFIALK</sequence>
<dbReference type="GO" id="GO:0055085">
    <property type="term" value="P:transmembrane transport"/>
    <property type="evidence" value="ECO:0007669"/>
    <property type="project" value="InterPro"/>
</dbReference>
<dbReference type="KEGG" id="strg:SRT_14630"/>
<gene>
    <name evidence="4" type="ORF">SRT_14630</name>
</gene>
<evidence type="ECO:0000313" key="5">
    <source>
        <dbReference type="Proteomes" id="UP000217758"/>
    </source>
</evidence>
<evidence type="ECO:0000313" key="4">
    <source>
        <dbReference type="EMBL" id="BAQ24724.1"/>
    </source>
</evidence>
<accession>A0A1L7LKJ2</accession>
<keyword evidence="2" id="KW-0812">Transmembrane</keyword>
<feature type="domain" description="CAAX prenyl protease 2/Lysostaphin resistance protein A-like" evidence="3">
    <location>
        <begin position="130"/>
        <end position="217"/>
    </location>
</feature>
<evidence type="ECO:0000256" key="1">
    <source>
        <dbReference type="ARBA" id="ARBA00009067"/>
    </source>
</evidence>
<feature type="transmembrane region" description="Helical" evidence="2">
    <location>
        <begin position="40"/>
        <end position="58"/>
    </location>
</feature>
<dbReference type="Pfam" id="PF02517">
    <property type="entry name" value="Rce1-like"/>
    <property type="match status" value="1"/>
</dbReference>